<dbReference type="Pfam" id="PF00903">
    <property type="entry name" value="Glyoxalase"/>
    <property type="match status" value="1"/>
</dbReference>
<dbReference type="InterPro" id="IPR004360">
    <property type="entry name" value="Glyas_Fos-R_dOase_dom"/>
</dbReference>
<evidence type="ECO:0000256" key="4">
    <source>
        <dbReference type="ARBA" id="ARBA00022797"/>
    </source>
</evidence>
<dbReference type="Gene3D" id="3.10.180.10">
    <property type="entry name" value="2,3-Dihydroxybiphenyl 1,2-Dioxygenase, domain 1"/>
    <property type="match status" value="1"/>
</dbReference>
<organism evidence="10 11">
    <name type="scientific">Actinomadura rugatobispora</name>
    <dbReference type="NCBI Taxonomy" id="1994"/>
    <lineage>
        <taxon>Bacteria</taxon>
        <taxon>Bacillati</taxon>
        <taxon>Actinomycetota</taxon>
        <taxon>Actinomycetes</taxon>
        <taxon>Streptosporangiales</taxon>
        <taxon>Thermomonosporaceae</taxon>
        <taxon>Actinomadura</taxon>
    </lineage>
</organism>
<evidence type="ECO:0000313" key="10">
    <source>
        <dbReference type="EMBL" id="MFC5746559.1"/>
    </source>
</evidence>
<dbReference type="InterPro" id="IPR037523">
    <property type="entry name" value="VOC_core"/>
</dbReference>
<name>A0ABW0ZXA5_9ACTN</name>
<evidence type="ECO:0000259" key="9">
    <source>
        <dbReference type="PROSITE" id="PS51819"/>
    </source>
</evidence>
<dbReference type="SUPFAM" id="SSF54593">
    <property type="entry name" value="Glyoxalase/Bleomycin resistance protein/Dihydroxybiphenyl dioxygenase"/>
    <property type="match status" value="1"/>
</dbReference>
<keyword evidence="4 8" id="KW-0058">Aromatic hydrocarbons catabolism</keyword>
<keyword evidence="6 8" id="KW-0560">Oxidoreductase</keyword>
<gene>
    <name evidence="10" type="ORF">ACFPZN_13125</name>
</gene>
<sequence>MAPPLKFAHVVYRTNDLPRLRHWYLTTLDASVAFENDFICFLTYDDEHHRVAIVNDRRFVPPGRPRAVDHVAYTRRDLRDLLDTHDRLKAVGIEPYWTVNHGPTTSFYYRDPDGNGVEFQVDNYARREELHRFFRSRYFEDNPIGVDVDVDDLRVRLDGGEPIESLLLRADVAAAAE</sequence>
<dbReference type="InterPro" id="IPR029068">
    <property type="entry name" value="Glyas_Bleomycin-R_OHBP_Dase"/>
</dbReference>
<keyword evidence="3" id="KW-0479">Metal-binding</keyword>
<dbReference type="RefSeq" id="WP_378282180.1">
    <property type="nucleotide sequence ID" value="NZ_JBHSON010000015.1"/>
</dbReference>
<comment type="caution">
    <text evidence="10">The sequence shown here is derived from an EMBL/GenBank/DDBJ whole genome shotgun (WGS) entry which is preliminary data.</text>
</comment>
<dbReference type="Proteomes" id="UP001596074">
    <property type="component" value="Unassembled WGS sequence"/>
</dbReference>
<evidence type="ECO:0000256" key="5">
    <source>
        <dbReference type="ARBA" id="ARBA00022964"/>
    </source>
</evidence>
<keyword evidence="11" id="KW-1185">Reference proteome</keyword>
<comment type="similarity">
    <text evidence="2 8">Belongs to the extradiol ring-cleavage dioxygenase family.</text>
</comment>
<dbReference type="InterPro" id="IPR000486">
    <property type="entry name" value="Xdiol_ring_cleave_dOase_1/2"/>
</dbReference>
<evidence type="ECO:0000256" key="2">
    <source>
        <dbReference type="ARBA" id="ARBA00008784"/>
    </source>
</evidence>
<protein>
    <submittedName>
        <fullName evidence="10">VOC family protein</fullName>
    </submittedName>
</protein>
<proteinExistence type="inferred from homology"/>
<dbReference type="EMBL" id="JBHSON010000015">
    <property type="protein sequence ID" value="MFC5746559.1"/>
    <property type="molecule type" value="Genomic_DNA"/>
</dbReference>
<dbReference type="PROSITE" id="PS00082">
    <property type="entry name" value="EXTRADIOL_DIOXYGENAS"/>
    <property type="match status" value="1"/>
</dbReference>
<accession>A0ABW0ZXA5</accession>
<feature type="domain" description="VOC" evidence="9">
    <location>
        <begin position="6"/>
        <end position="122"/>
    </location>
</feature>
<evidence type="ECO:0000256" key="1">
    <source>
        <dbReference type="ARBA" id="ARBA00001954"/>
    </source>
</evidence>
<keyword evidence="7 8" id="KW-0408">Iron</keyword>
<evidence type="ECO:0000256" key="8">
    <source>
        <dbReference type="RuleBase" id="RU000683"/>
    </source>
</evidence>
<evidence type="ECO:0000256" key="3">
    <source>
        <dbReference type="ARBA" id="ARBA00022723"/>
    </source>
</evidence>
<evidence type="ECO:0000256" key="7">
    <source>
        <dbReference type="ARBA" id="ARBA00023004"/>
    </source>
</evidence>
<dbReference type="PROSITE" id="PS51819">
    <property type="entry name" value="VOC"/>
    <property type="match status" value="1"/>
</dbReference>
<comment type="cofactor">
    <cofactor evidence="1 8">
        <name>Fe(2+)</name>
        <dbReference type="ChEBI" id="CHEBI:29033"/>
    </cofactor>
</comment>
<keyword evidence="5 8" id="KW-0223">Dioxygenase</keyword>
<evidence type="ECO:0000256" key="6">
    <source>
        <dbReference type="ARBA" id="ARBA00023002"/>
    </source>
</evidence>
<reference evidence="11" key="1">
    <citation type="journal article" date="2019" name="Int. J. Syst. Evol. Microbiol.">
        <title>The Global Catalogue of Microorganisms (GCM) 10K type strain sequencing project: providing services to taxonomists for standard genome sequencing and annotation.</title>
        <authorList>
            <consortium name="The Broad Institute Genomics Platform"/>
            <consortium name="The Broad Institute Genome Sequencing Center for Infectious Disease"/>
            <person name="Wu L."/>
            <person name="Ma J."/>
        </authorList>
    </citation>
    <scope>NUCLEOTIDE SEQUENCE [LARGE SCALE GENOMIC DNA]</scope>
    <source>
        <strain evidence="11">KCTC 42087</strain>
    </source>
</reference>
<evidence type="ECO:0000313" key="11">
    <source>
        <dbReference type="Proteomes" id="UP001596074"/>
    </source>
</evidence>